<reference evidence="1 2" key="1">
    <citation type="submission" date="2019-09" db="EMBL/GenBank/DDBJ databases">
        <title>Phylogeny of genus Pseudoclavibacter and closely related genus.</title>
        <authorList>
            <person name="Li Y."/>
        </authorList>
    </citation>
    <scope>NUCLEOTIDE SEQUENCE [LARGE SCALE GENOMIC DNA]</scope>
    <source>
        <strain evidence="1 2">EGI 60007</strain>
    </source>
</reference>
<name>A0A6H9WP05_9MICO</name>
<dbReference type="Proteomes" id="UP000431744">
    <property type="component" value="Unassembled WGS sequence"/>
</dbReference>
<evidence type="ECO:0000313" key="1">
    <source>
        <dbReference type="EMBL" id="KAB1646975.1"/>
    </source>
</evidence>
<dbReference type="EMBL" id="WBJY01000004">
    <property type="protein sequence ID" value="KAB1646975.1"/>
    <property type="molecule type" value="Genomic_DNA"/>
</dbReference>
<dbReference type="AlphaFoldDB" id="A0A6H9WP05"/>
<proteinExistence type="predicted"/>
<dbReference type="OrthoDB" id="6150901at2"/>
<gene>
    <name evidence="1" type="ORF">F8O04_14235</name>
</gene>
<sequence>MLLAGMLLSGCGLSIPSDPNGTMDRVEGAVLRAGASVEEGLVEKAADGGAFGPLADLVEAFAEEHGAEVEWTFGSEESLVEHLEQHRIDLAVGGMTADTPWSQMAGTTRGYDEVPGAEGREIVMLVPLGENELVYELESFLDRELS</sequence>
<keyword evidence="2" id="KW-1185">Reference proteome</keyword>
<evidence type="ECO:0000313" key="2">
    <source>
        <dbReference type="Proteomes" id="UP000431744"/>
    </source>
</evidence>
<comment type="caution">
    <text evidence="1">The sequence shown here is derived from an EMBL/GenBank/DDBJ whole genome shotgun (WGS) entry which is preliminary data.</text>
</comment>
<evidence type="ECO:0008006" key="3">
    <source>
        <dbReference type="Google" id="ProtNLM"/>
    </source>
</evidence>
<accession>A0A6H9WP05</accession>
<protein>
    <recommendedName>
        <fullName evidence="3">Transporter substrate-binding domain-containing protein</fullName>
    </recommendedName>
</protein>
<organism evidence="1 2">
    <name type="scientific">Pseudoclavibacter endophyticus</name>
    <dbReference type="NCBI Taxonomy" id="1778590"/>
    <lineage>
        <taxon>Bacteria</taxon>
        <taxon>Bacillati</taxon>
        <taxon>Actinomycetota</taxon>
        <taxon>Actinomycetes</taxon>
        <taxon>Micrococcales</taxon>
        <taxon>Microbacteriaceae</taxon>
        <taxon>Pseudoclavibacter</taxon>
    </lineage>
</organism>
<dbReference type="SUPFAM" id="SSF53850">
    <property type="entry name" value="Periplasmic binding protein-like II"/>
    <property type="match status" value="1"/>
</dbReference>
<dbReference type="Gene3D" id="3.40.190.10">
    <property type="entry name" value="Periplasmic binding protein-like II"/>
    <property type="match status" value="1"/>
</dbReference>